<dbReference type="OrthoDB" id="2139465at2"/>
<proteinExistence type="inferred from homology"/>
<dbReference type="EMBL" id="LIXZ01000001">
    <property type="protein sequence ID" value="KPL61249.1"/>
    <property type="molecule type" value="Genomic_DNA"/>
</dbReference>
<dbReference type="InterPro" id="IPR006683">
    <property type="entry name" value="Thioestr_dom"/>
</dbReference>
<organism evidence="4 5">
    <name type="scientific">Rossellomorea vietnamensis</name>
    <dbReference type="NCBI Taxonomy" id="218284"/>
    <lineage>
        <taxon>Bacteria</taxon>
        <taxon>Bacillati</taxon>
        <taxon>Bacillota</taxon>
        <taxon>Bacilli</taxon>
        <taxon>Bacillales</taxon>
        <taxon>Bacillaceae</taxon>
        <taxon>Rossellomorea</taxon>
    </lineage>
</organism>
<dbReference type="CDD" id="cd03443">
    <property type="entry name" value="PaaI_thioesterase"/>
    <property type="match status" value="1"/>
</dbReference>
<evidence type="ECO:0000256" key="2">
    <source>
        <dbReference type="ARBA" id="ARBA00022801"/>
    </source>
</evidence>
<gene>
    <name evidence="4" type="ORF">AM506_01030</name>
</gene>
<dbReference type="PATRIC" id="fig|218284.4.peg.213"/>
<dbReference type="NCBIfam" id="TIGR00369">
    <property type="entry name" value="unchar_dom_1"/>
    <property type="match status" value="1"/>
</dbReference>
<dbReference type="GO" id="GO:0047617">
    <property type="term" value="F:fatty acyl-CoA hydrolase activity"/>
    <property type="evidence" value="ECO:0007669"/>
    <property type="project" value="InterPro"/>
</dbReference>
<feature type="domain" description="Thioesterase" evidence="3">
    <location>
        <begin position="74"/>
        <end position="148"/>
    </location>
</feature>
<reference evidence="4 5" key="1">
    <citation type="submission" date="2015-08" db="EMBL/GenBank/DDBJ databases">
        <title>Draft Genome Sequence of Bacillus vietnamensis UCD-SED5.</title>
        <authorList>
            <person name="Lee R.D."/>
            <person name="Jospin G."/>
            <person name="Lang J.M."/>
            <person name="Coil D.A."/>
            <person name="Eisen J.A."/>
        </authorList>
    </citation>
    <scope>NUCLEOTIDE SEQUENCE [LARGE SCALE GENOMIC DNA]</scope>
    <source>
        <strain evidence="4 5">UCD-SED5</strain>
    </source>
</reference>
<evidence type="ECO:0000313" key="5">
    <source>
        <dbReference type="Proteomes" id="UP000050398"/>
    </source>
</evidence>
<keyword evidence="2" id="KW-0378">Hydrolase</keyword>
<dbReference type="PANTHER" id="PTHR21660:SF1">
    <property type="entry name" value="ACYL-COENZYME A THIOESTERASE 13"/>
    <property type="match status" value="1"/>
</dbReference>
<protein>
    <submittedName>
        <fullName evidence="4">Thioesterase</fullName>
    </submittedName>
</protein>
<comment type="similarity">
    <text evidence="1">Belongs to the thioesterase PaaI family.</text>
</comment>
<sequence>MREEVQKLFNECMTEAADEDLLIMKQLLEGIQRKKYSENESIIGGIFAMDRKMEDGNLEVSIPITPVTHNSLDIVHGGVTATLVDTAMGTLANMMLPEGYGAVTTNLNVHYLAPGIGERLTAHATVVHQGSKTIVVDGKVVSSEGKIVAHSTGSFFIFKKKQ</sequence>
<comment type="caution">
    <text evidence="4">The sequence shown here is derived from an EMBL/GenBank/DDBJ whole genome shotgun (WGS) entry which is preliminary data.</text>
</comment>
<evidence type="ECO:0000256" key="1">
    <source>
        <dbReference type="ARBA" id="ARBA00008324"/>
    </source>
</evidence>
<evidence type="ECO:0000313" key="4">
    <source>
        <dbReference type="EMBL" id="KPL61249.1"/>
    </source>
</evidence>
<dbReference type="InterPro" id="IPR029069">
    <property type="entry name" value="HotDog_dom_sf"/>
</dbReference>
<dbReference type="InterPro" id="IPR039298">
    <property type="entry name" value="ACOT13"/>
</dbReference>
<dbReference type="SUPFAM" id="SSF54637">
    <property type="entry name" value="Thioesterase/thiol ester dehydrase-isomerase"/>
    <property type="match status" value="1"/>
</dbReference>
<dbReference type="InterPro" id="IPR003736">
    <property type="entry name" value="PAAI_dom"/>
</dbReference>
<dbReference type="Proteomes" id="UP000050398">
    <property type="component" value="Unassembled WGS sequence"/>
</dbReference>
<dbReference type="Gene3D" id="3.10.129.10">
    <property type="entry name" value="Hotdog Thioesterase"/>
    <property type="match status" value="1"/>
</dbReference>
<name>A0A0P6WTQ9_9BACI</name>
<dbReference type="Pfam" id="PF03061">
    <property type="entry name" value="4HBT"/>
    <property type="match status" value="1"/>
</dbReference>
<dbReference type="PANTHER" id="PTHR21660">
    <property type="entry name" value="THIOESTERASE SUPERFAMILY MEMBER-RELATED"/>
    <property type="match status" value="1"/>
</dbReference>
<evidence type="ECO:0000259" key="3">
    <source>
        <dbReference type="Pfam" id="PF03061"/>
    </source>
</evidence>
<dbReference type="RefSeq" id="WP_060669944.1">
    <property type="nucleotide sequence ID" value="NZ_JBCNGU010000027.1"/>
</dbReference>
<accession>A0A0P6WTQ9</accession>
<dbReference type="eggNOG" id="COG2050">
    <property type="taxonomic scope" value="Bacteria"/>
</dbReference>
<dbReference type="AlphaFoldDB" id="A0A0P6WTQ9"/>